<sequence length="249" mass="27339">MGRGTQSWGRPTQDSSILSRLVATAMDDANWMPLYERIRSDFGYDRRADEHARDVLADYATPFDFDRLDVAGCSVAIAGGAPSLVDETGLAADADRVFAASTAADVLKAAEVPVDLMVTDLDKNAETAVAMTNAGRPVAVHAHGDNVPLVREVVPRMDAEHVLATTQVRPVDSVYNVGGFTDGDRAAFLADHLGADRLVFPGWEFDDRTVDRVKRKKLEWAKRLLAFLETRRNEQFDVLDGHRSSIEPL</sequence>
<keyword evidence="1" id="KW-0289">Folate biosynthesis</keyword>
<dbReference type="InterPro" id="IPR027510">
    <property type="entry name" value="HMPDK_MptE"/>
</dbReference>
<dbReference type="KEGG" id="hsu:HLASF_1096"/>
<dbReference type="GO" id="GO:0003848">
    <property type="term" value="F:2-amino-4-hydroxy-6-hydroxymethyldihydropteridine diphosphokinase activity"/>
    <property type="evidence" value="ECO:0007669"/>
    <property type="project" value="UniProtKB-UniRule"/>
</dbReference>
<dbReference type="GO" id="GO:0046656">
    <property type="term" value="P:folic acid biosynthetic process"/>
    <property type="evidence" value="ECO:0007669"/>
    <property type="project" value="UniProtKB-KW"/>
</dbReference>
<keyword evidence="1" id="KW-0418">Kinase</keyword>
<keyword evidence="1" id="KW-0460">Magnesium</keyword>
<dbReference type="HOGENOM" id="CLU_093043_0_0_2"/>
<keyword evidence="1" id="KW-0808">Transferase</keyword>
<protein>
    <recommendedName>
        <fullName evidence="1">6-hydroxymethyl-7,8-dihydropterin pyrophosphokinase</fullName>
        <shortName evidence="1">HPPK</shortName>
        <ecNumber evidence="1">2.7.6.3</ecNumber>
    </recommendedName>
    <alternativeName>
        <fullName evidence="1">2-amino-4-hydroxy-6-hydroxymethyldihydropteridine pyrophosphokinase</fullName>
    </alternativeName>
    <alternativeName>
        <fullName evidence="1">6-hydroxymethyl-7,8-dihydropterin diphosphokinase</fullName>
        <shortName evidence="1">6-HMPDK</shortName>
    </alternativeName>
    <alternativeName>
        <fullName evidence="1">7,8-dihydro-6-hydroxymethylpterin diphosphokinase</fullName>
    </alternativeName>
    <alternativeName>
        <fullName evidence="1">7,8-dihydro-6-hydroxymethylpterin pyrophosphokinase</fullName>
        <shortName evidence="1">PPPK</shortName>
    </alternativeName>
</protein>
<organism evidence="3 6">
    <name type="scientific">Halanaeroarchaeum sulfurireducens</name>
    <dbReference type="NCBI Taxonomy" id="1604004"/>
    <lineage>
        <taxon>Archaea</taxon>
        <taxon>Methanobacteriati</taxon>
        <taxon>Methanobacteriota</taxon>
        <taxon>Stenosarchaea group</taxon>
        <taxon>Halobacteria</taxon>
        <taxon>Halobacteriales</taxon>
        <taxon>Halobacteriaceae</taxon>
        <taxon>Halanaeroarchaeum</taxon>
    </lineage>
</organism>
<reference evidence="4 5" key="3">
    <citation type="journal article" date="2016" name="Stand. Genomic Sci.">
        <title>Complete genome sequence of 'Halanaeroarchaeum sulfurireducens' M27-SA2, a sulfur-reducing and acetate-oxidizing haloarchaeon from the deep-sea hypersaline anoxic lake Medee.</title>
        <authorList>
            <person name="Messina E."/>
            <person name="Sorokin D.Y."/>
            <person name="Kublanov I.V."/>
            <person name="Toshchakov S."/>
            <person name="Lopatina A."/>
            <person name="Arcadi E."/>
            <person name="Smedile F."/>
            <person name="La Spada G."/>
            <person name="La Cono V."/>
            <person name="Yakimov M.M."/>
        </authorList>
    </citation>
    <scope>NUCLEOTIDE SEQUENCE [LARGE SCALE GENOMIC DNA]</scope>
    <source>
        <strain evidence="4 5">M27-SA2</strain>
    </source>
</reference>
<dbReference type="PATRIC" id="fig|1604004.4.peg.1157"/>
<dbReference type="EMBL" id="CP008874">
    <property type="protein sequence ID" value="AKH97584.1"/>
    <property type="molecule type" value="Genomic_DNA"/>
</dbReference>
<reference evidence="3 6" key="1">
    <citation type="journal article" date="2015" name="ISME J.">
        <title>Elemental sulfur and acetate can support life of a novel strictly anaerobic haloarchaeon.</title>
        <authorList>
            <person name="Sorokin D.Y."/>
            <person name="Kublanov I.V."/>
            <person name="Gavrilov S.N."/>
            <person name="Rojo D."/>
            <person name="Roman P."/>
            <person name="Golyshin P.N."/>
            <person name="Slepak V.Z."/>
            <person name="Smedile F."/>
            <person name="Ferrer M."/>
            <person name="Messina E."/>
            <person name="La Cono V."/>
            <person name="Yakimov M.M."/>
        </authorList>
    </citation>
    <scope>NUCLEOTIDE SEQUENCE [LARGE SCALE GENOMIC DNA]</scope>
    <source>
        <strain evidence="3 6">HSR2</strain>
    </source>
</reference>
<keyword evidence="6" id="KW-1185">Reference proteome</keyword>
<dbReference type="GO" id="GO:0046654">
    <property type="term" value="P:tetrahydrofolate biosynthetic process"/>
    <property type="evidence" value="ECO:0007669"/>
    <property type="project" value="UniProtKB-UniRule"/>
</dbReference>
<name>A0A0F7PD66_9EURY</name>
<accession>A0A0F7PD66</accession>
<dbReference type="KEGG" id="hsf:HLASA_1085"/>
<evidence type="ECO:0000313" key="5">
    <source>
        <dbReference type="Proteomes" id="UP000060390"/>
    </source>
</evidence>
<dbReference type="Proteomes" id="UP000060390">
    <property type="component" value="Chromosome"/>
</dbReference>
<evidence type="ECO:0000313" key="3">
    <source>
        <dbReference type="EMBL" id="AKH97584.1"/>
    </source>
</evidence>
<comment type="pathway">
    <text evidence="1">Cofactor biosynthesis; tetrahydrofolate biosynthesis; 2-amino-4-hydroxy-6-hydroxymethyl-7,8-dihydropteridine diphosphate from 7,8-dihydroneopterin triphosphate: step 4/4.</text>
</comment>
<dbReference type="UniPathway" id="UPA00077">
    <property type="reaction ID" value="UER00155"/>
</dbReference>
<keyword evidence="1" id="KW-0547">Nucleotide-binding</keyword>
<dbReference type="GO" id="GO:0005524">
    <property type="term" value="F:ATP binding"/>
    <property type="evidence" value="ECO:0007669"/>
    <property type="project" value="UniProtKB-UniRule"/>
</dbReference>
<comment type="catalytic activity">
    <reaction evidence="1">
        <text>6-hydroxymethyl-7,8-dihydropterin + ATP = (7,8-dihydropterin-6-yl)methyl diphosphate + AMP + H(+)</text>
        <dbReference type="Rhea" id="RHEA:11412"/>
        <dbReference type="ChEBI" id="CHEBI:15378"/>
        <dbReference type="ChEBI" id="CHEBI:30616"/>
        <dbReference type="ChEBI" id="CHEBI:44841"/>
        <dbReference type="ChEBI" id="CHEBI:72950"/>
        <dbReference type="ChEBI" id="CHEBI:456215"/>
        <dbReference type="EC" id="2.7.6.3"/>
    </reaction>
</comment>
<comment type="cofactor">
    <cofactor evidence="1">
        <name>Mg(2+)</name>
        <dbReference type="ChEBI" id="CHEBI:18420"/>
    </cofactor>
</comment>
<dbReference type="PANTHER" id="PTHR39648:SF1">
    <property type="entry name" value="6-HYDROXYMETHYL-7,8-DIHYDROPTERIN PYROPHOSPHOKINASE"/>
    <property type="match status" value="1"/>
</dbReference>
<evidence type="ECO:0000313" key="6">
    <source>
        <dbReference type="Proteomes" id="UP000069906"/>
    </source>
</evidence>
<dbReference type="HAMAP" id="MF_02131">
    <property type="entry name" value="HMPDK_arch"/>
    <property type="match status" value="1"/>
</dbReference>
<evidence type="ECO:0000313" key="4">
    <source>
        <dbReference type="EMBL" id="ALG81980.1"/>
    </source>
</evidence>
<comment type="function">
    <text evidence="1">Catalyzes the transfer of diphosphate from ATP to 6-hydroxymethyl-7,8-dihydropterin (6-HMD), leading to 6-hydroxymethyl-7,8-dihydropterin diphosphate (6-HMDP).</text>
</comment>
<dbReference type="GO" id="GO:0016301">
    <property type="term" value="F:kinase activity"/>
    <property type="evidence" value="ECO:0007669"/>
    <property type="project" value="UniProtKB-KW"/>
</dbReference>
<feature type="domain" description="6-hydroxymethylpterin diphosphokinase MptE-like" evidence="2">
    <location>
        <begin position="72"/>
        <end position="206"/>
    </location>
</feature>
<dbReference type="GO" id="GO:0000287">
    <property type="term" value="F:magnesium ion binding"/>
    <property type="evidence" value="ECO:0007669"/>
    <property type="project" value="UniProtKB-UniRule"/>
</dbReference>
<comment type="similarity">
    <text evidence="1">Belongs to the archaeal 6-HMPDK family.</text>
</comment>
<evidence type="ECO:0000256" key="1">
    <source>
        <dbReference type="HAMAP-Rule" id="MF_02131"/>
    </source>
</evidence>
<evidence type="ECO:0000259" key="2">
    <source>
        <dbReference type="Pfam" id="PF01973"/>
    </source>
</evidence>
<dbReference type="EC" id="2.7.6.3" evidence="1"/>
<dbReference type="AlphaFoldDB" id="A0A0F7PD66"/>
<keyword evidence="1" id="KW-0067">ATP-binding</keyword>
<proteinExistence type="inferred from homology"/>
<dbReference type="InterPro" id="IPR002826">
    <property type="entry name" value="MptE-like"/>
</dbReference>
<reference evidence="5" key="2">
    <citation type="submission" date="2015-05" db="EMBL/GenBank/DDBJ databases">
        <title>Complete genome sequence of Halanaeroarchaeum sulfurireducens type strain M27-SA2, a sulfate-reducer haloarchaeon from marine anoxic lake Medee.</title>
        <authorList>
            <person name="Messina E."/>
            <person name="Kublanov I.V."/>
            <person name="Toshchakov S."/>
            <person name="Arcadi E."/>
            <person name="La Spada G."/>
            <person name="La Cono V."/>
            <person name="Yakimov M.M."/>
        </authorList>
    </citation>
    <scope>NUCLEOTIDE SEQUENCE [LARGE SCALE GENOMIC DNA]</scope>
    <source>
        <strain evidence="5">M27-SA2</strain>
    </source>
</reference>
<dbReference type="PANTHER" id="PTHR39648">
    <property type="entry name" value="6-HYDROXYMETHYL-7,8-DIHYDROPTERIN PYROPHOSPHOKINASE"/>
    <property type="match status" value="1"/>
</dbReference>
<dbReference type="Pfam" id="PF01973">
    <property type="entry name" value="MptE-like"/>
    <property type="match status" value="1"/>
</dbReference>
<dbReference type="Proteomes" id="UP000069906">
    <property type="component" value="Chromosome"/>
</dbReference>
<dbReference type="EMBL" id="CP011564">
    <property type="protein sequence ID" value="ALG81980.1"/>
    <property type="molecule type" value="Genomic_DNA"/>
</dbReference>
<dbReference type="STRING" id="1604004.HLASA_1085"/>
<gene>
    <name evidence="1" type="primary">mptE</name>
    <name evidence="4" type="ORF">HLASA_1085</name>
    <name evidence="3" type="ORF">HLASF_1096</name>
</gene>